<organism evidence="1 2">
    <name type="scientific">Acidaminococcus intestini</name>
    <dbReference type="NCBI Taxonomy" id="187327"/>
    <lineage>
        <taxon>Bacteria</taxon>
        <taxon>Bacillati</taxon>
        <taxon>Bacillota</taxon>
        <taxon>Negativicutes</taxon>
        <taxon>Acidaminococcales</taxon>
        <taxon>Acidaminococcaceae</taxon>
        <taxon>Acidaminococcus</taxon>
    </lineage>
</organism>
<accession>A0A943EK73</accession>
<sequence length="84" mass="9691">MLEDFNRDYEDLKRRVEVLESKQSEMDDYNDLPPVLTADDLIDFLHIGTTKAYEILDLIGFKVVRSKRCTKTKLIAWIEGGGTP</sequence>
<comment type="caution">
    <text evidence="1">The sequence shown here is derived from an EMBL/GenBank/DDBJ whole genome shotgun (WGS) entry which is preliminary data.</text>
</comment>
<dbReference type="Proteomes" id="UP000754226">
    <property type="component" value="Unassembled WGS sequence"/>
</dbReference>
<evidence type="ECO:0000313" key="1">
    <source>
        <dbReference type="EMBL" id="MBS5519840.1"/>
    </source>
</evidence>
<dbReference type="AlphaFoldDB" id="A0A943EK73"/>
<reference evidence="1" key="1">
    <citation type="submission" date="2021-02" db="EMBL/GenBank/DDBJ databases">
        <title>Infant gut strain persistence is associated with maternal origin, phylogeny, and functional potential including surface adhesion and iron acquisition.</title>
        <authorList>
            <person name="Lou Y.C."/>
        </authorList>
    </citation>
    <scope>NUCLEOTIDE SEQUENCE</scope>
    <source>
        <strain evidence="1">L3_106_000M1_dasL3_106_000M1_concoct_15</strain>
    </source>
</reference>
<gene>
    <name evidence="1" type="ORF">KHX13_05855</name>
</gene>
<name>A0A943EK73_9FIRM</name>
<protein>
    <submittedName>
        <fullName evidence="1">Uncharacterized protein</fullName>
    </submittedName>
</protein>
<proteinExistence type="predicted"/>
<evidence type="ECO:0000313" key="2">
    <source>
        <dbReference type="Proteomes" id="UP000754226"/>
    </source>
</evidence>
<dbReference type="EMBL" id="JAGZCZ010000005">
    <property type="protein sequence ID" value="MBS5519840.1"/>
    <property type="molecule type" value="Genomic_DNA"/>
</dbReference>